<protein>
    <submittedName>
        <fullName evidence="1">Uncharacterized protein</fullName>
    </submittedName>
</protein>
<evidence type="ECO:0000313" key="1">
    <source>
        <dbReference type="EMBL" id="KAH6676037.1"/>
    </source>
</evidence>
<sequence>MISLDDMLFGSVLPCLLSSGQASVPTVCLKERGAPSTDSQQHSSSSRFQGMRSEAALLASRPACLPSFAGLILCRDVSDVTNILAPVEPSNRQGEVVGSGVFPRPREALGNGWRGPDHSPIVAGEFSELSGVLGRRNISRLLRGSTRPLNVRCGGKKRGRHWSEPEN</sequence>
<name>A0A9P9A7E8_9PEZI</name>
<gene>
    <name evidence="1" type="ORF">F5X68DRAFT_213820</name>
</gene>
<keyword evidence="2" id="KW-1185">Reference proteome</keyword>
<reference evidence="1" key="1">
    <citation type="journal article" date="2021" name="Nat. Commun.">
        <title>Genetic determinants of endophytism in the Arabidopsis root mycobiome.</title>
        <authorList>
            <person name="Mesny F."/>
            <person name="Miyauchi S."/>
            <person name="Thiergart T."/>
            <person name="Pickel B."/>
            <person name="Atanasova L."/>
            <person name="Karlsson M."/>
            <person name="Huettel B."/>
            <person name="Barry K.W."/>
            <person name="Haridas S."/>
            <person name="Chen C."/>
            <person name="Bauer D."/>
            <person name="Andreopoulos W."/>
            <person name="Pangilinan J."/>
            <person name="LaButti K."/>
            <person name="Riley R."/>
            <person name="Lipzen A."/>
            <person name="Clum A."/>
            <person name="Drula E."/>
            <person name="Henrissat B."/>
            <person name="Kohler A."/>
            <person name="Grigoriev I.V."/>
            <person name="Martin F.M."/>
            <person name="Hacquard S."/>
        </authorList>
    </citation>
    <scope>NUCLEOTIDE SEQUENCE</scope>
    <source>
        <strain evidence="1">MPI-SDFR-AT-0117</strain>
    </source>
</reference>
<dbReference type="Proteomes" id="UP000770015">
    <property type="component" value="Unassembled WGS sequence"/>
</dbReference>
<organism evidence="1 2">
    <name type="scientific">Plectosphaerella plurivora</name>
    <dbReference type="NCBI Taxonomy" id="936078"/>
    <lineage>
        <taxon>Eukaryota</taxon>
        <taxon>Fungi</taxon>
        <taxon>Dikarya</taxon>
        <taxon>Ascomycota</taxon>
        <taxon>Pezizomycotina</taxon>
        <taxon>Sordariomycetes</taxon>
        <taxon>Hypocreomycetidae</taxon>
        <taxon>Glomerellales</taxon>
        <taxon>Plectosphaerellaceae</taxon>
        <taxon>Plectosphaerella</taxon>
    </lineage>
</organism>
<accession>A0A9P9A7E8</accession>
<proteinExistence type="predicted"/>
<evidence type="ECO:0000313" key="2">
    <source>
        <dbReference type="Proteomes" id="UP000770015"/>
    </source>
</evidence>
<dbReference type="EMBL" id="JAGSXJ010000024">
    <property type="protein sequence ID" value="KAH6676037.1"/>
    <property type="molecule type" value="Genomic_DNA"/>
</dbReference>
<dbReference type="AlphaFoldDB" id="A0A9P9A7E8"/>
<comment type="caution">
    <text evidence="1">The sequence shown here is derived from an EMBL/GenBank/DDBJ whole genome shotgun (WGS) entry which is preliminary data.</text>
</comment>